<dbReference type="InterPro" id="IPR012041">
    <property type="entry name" value="Znf_CPxCG-like"/>
</dbReference>
<dbReference type="AlphaFoldDB" id="A0AAE4MBT8"/>
<name>A0AAE4MBT8_9EURY</name>
<gene>
    <name evidence="1" type="ORF">McpAg1_14370</name>
</gene>
<keyword evidence="2" id="KW-1185">Reference proteome</keyword>
<evidence type="ECO:0000313" key="2">
    <source>
        <dbReference type="Proteomes" id="UP001273136"/>
    </source>
</evidence>
<organism evidence="1 2">
    <name type="scientific">Methanorbis furvi</name>
    <dbReference type="NCBI Taxonomy" id="3028299"/>
    <lineage>
        <taxon>Archaea</taxon>
        <taxon>Methanobacteriati</taxon>
        <taxon>Methanobacteriota</taxon>
        <taxon>Stenosarchaea group</taxon>
        <taxon>Methanomicrobia</taxon>
        <taxon>Methanomicrobiales</taxon>
        <taxon>Methanocorpusculaceae</taxon>
        <taxon>Methanorbis</taxon>
    </lineage>
</organism>
<protein>
    <submittedName>
        <fullName evidence="1">Uncharacterized protein</fullName>
    </submittedName>
</protein>
<dbReference type="PANTHER" id="PTHR42195">
    <property type="entry name" value="UCP015877 FAMILY PROTEIN"/>
    <property type="match status" value="1"/>
</dbReference>
<accession>A0AAE4MBT8</accession>
<reference evidence="1" key="1">
    <citation type="submission" date="2023-06" db="EMBL/GenBank/DDBJ databases">
        <title>Genome sequence of Methancorpusculaceae sp. Ag1.</title>
        <authorList>
            <person name="Protasov E."/>
            <person name="Platt K."/>
            <person name="Poehlein A."/>
            <person name="Daniel R."/>
            <person name="Brune A."/>
        </authorList>
    </citation>
    <scope>NUCLEOTIDE SEQUENCE</scope>
    <source>
        <strain evidence="1">Ag1</strain>
    </source>
</reference>
<comment type="caution">
    <text evidence="1">The sequence shown here is derived from an EMBL/GenBank/DDBJ whole genome shotgun (WGS) entry which is preliminary data.</text>
</comment>
<proteinExistence type="predicted"/>
<evidence type="ECO:0000313" key="1">
    <source>
        <dbReference type="EMBL" id="MDV0442207.1"/>
    </source>
</evidence>
<dbReference type="PANTHER" id="PTHR42195:SF1">
    <property type="entry name" value="ZINC FINGER PROTEIN"/>
    <property type="match status" value="1"/>
</dbReference>
<dbReference type="PIRSF" id="PIRSF015877">
    <property type="entry name" value="UCP015877"/>
    <property type="match status" value="1"/>
</dbReference>
<dbReference type="Pfam" id="PF19769">
    <property type="entry name" value="CPxCG_zf"/>
    <property type="match status" value="1"/>
</dbReference>
<dbReference type="Proteomes" id="UP001273136">
    <property type="component" value="Unassembled WGS sequence"/>
</dbReference>
<dbReference type="EMBL" id="JAWDKA010000007">
    <property type="protein sequence ID" value="MDV0442207.1"/>
    <property type="molecule type" value="Genomic_DNA"/>
</dbReference>
<sequence>MDKVDFHHTIFCISSLTIWESNIICTMDNDNDLIILDCPVCGEETDFEILKEPPEAVVRCTECGHTMRITLKEPKIYTIKTIVSYATESHTGTIELMEGDICAVGDLLVAEVGDESYGVEVMSIEQNDARRTKLPAEKIDVLWTRLVDKVIIRASLNKGALTIPLYEQVPGDKVYTVDHITTIGGKQFRVTRIKLRKGNVIERKDKSAQAREIKRIYGERS</sequence>